<protein>
    <recommendedName>
        <fullName evidence="2">beta-lactamase</fullName>
        <ecNumber evidence="2">3.5.2.6</ecNumber>
    </recommendedName>
</protein>
<gene>
    <name evidence="6" type="ORF">ERS672216_00828</name>
</gene>
<dbReference type="SUPFAM" id="SSF81901">
    <property type="entry name" value="HCP-like"/>
    <property type="match status" value="1"/>
</dbReference>
<keyword evidence="6" id="KW-0378">Hydrolase</keyword>
<evidence type="ECO:0000256" key="1">
    <source>
        <dbReference type="ARBA" id="ARBA00001526"/>
    </source>
</evidence>
<evidence type="ECO:0000256" key="2">
    <source>
        <dbReference type="ARBA" id="ARBA00012865"/>
    </source>
</evidence>
<dbReference type="AlphaFoldDB" id="A0A128EF99"/>
<evidence type="ECO:0000313" key="6">
    <source>
        <dbReference type="EMBL" id="CZE47334.1"/>
    </source>
</evidence>
<dbReference type="PROSITE" id="PS51257">
    <property type="entry name" value="PROKAR_LIPOPROTEIN"/>
    <property type="match status" value="1"/>
</dbReference>
<evidence type="ECO:0000256" key="3">
    <source>
        <dbReference type="ARBA" id="ARBA00023157"/>
    </source>
</evidence>
<reference evidence="6 7" key="1">
    <citation type="submission" date="2016-02" db="EMBL/GenBank/DDBJ databases">
        <authorList>
            <consortium name="Pathogen Informatics"/>
        </authorList>
    </citation>
    <scope>NUCLEOTIDE SEQUENCE [LARGE SCALE GENOMIC DNA]</scope>
    <source>
        <strain evidence="6 7">RC20</strain>
    </source>
</reference>
<sequence>MKKITKILVFSIPIFFLGCTAQNQGVKPSATTQSGKQDSQIVQKATTNLAQICDGLSIADCAYKGDKFYNQGDFRSAIYAYDTNCARQDVNSCLKMAKMFEKGEGVSVSKAAALDIYERACYSGNTPSCKDMQRLQK</sequence>
<feature type="chain" id="PRO_5007281467" description="beta-lactamase" evidence="5">
    <location>
        <begin position="22"/>
        <end position="137"/>
    </location>
</feature>
<evidence type="ECO:0000256" key="5">
    <source>
        <dbReference type="SAM" id="SignalP"/>
    </source>
</evidence>
<dbReference type="OrthoDB" id="5358683at2"/>
<dbReference type="GO" id="GO:0008800">
    <property type="term" value="F:beta-lactamase activity"/>
    <property type="evidence" value="ECO:0007669"/>
    <property type="project" value="UniProtKB-EC"/>
</dbReference>
<organism evidence="6 7">
    <name type="scientific">Campylobacter geochelonis</name>
    <dbReference type="NCBI Taxonomy" id="1780362"/>
    <lineage>
        <taxon>Bacteria</taxon>
        <taxon>Pseudomonadati</taxon>
        <taxon>Campylobacterota</taxon>
        <taxon>Epsilonproteobacteria</taxon>
        <taxon>Campylobacterales</taxon>
        <taxon>Campylobacteraceae</taxon>
        <taxon>Campylobacter</taxon>
    </lineage>
</organism>
<keyword evidence="7" id="KW-1185">Reference proteome</keyword>
<keyword evidence="3" id="KW-1015">Disulfide bond</keyword>
<dbReference type="Proteomes" id="UP000069632">
    <property type="component" value="Unassembled WGS sequence"/>
</dbReference>
<comment type="catalytic activity">
    <reaction evidence="1">
        <text>a beta-lactam + H2O = a substituted beta-amino acid</text>
        <dbReference type="Rhea" id="RHEA:20401"/>
        <dbReference type="ChEBI" id="CHEBI:15377"/>
        <dbReference type="ChEBI" id="CHEBI:35627"/>
        <dbReference type="ChEBI" id="CHEBI:140347"/>
        <dbReference type="EC" id="3.5.2.6"/>
    </reaction>
</comment>
<evidence type="ECO:0000313" key="7">
    <source>
        <dbReference type="Proteomes" id="UP000069632"/>
    </source>
</evidence>
<dbReference type="GO" id="GO:0046677">
    <property type="term" value="P:response to antibiotic"/>
    <property type="evidence" value="ECO:0007669"/>
    <property type="project" value="UniProtKB-KW"/>
</dbReference>
<dbReference type="InterPro" id="IPR006597">
    <property type="entry name" value="Sel1-like"/>
</dbReference>
<dbReference type="Gene3D" id="1.25.40.10">
    <property type="entry name" value="Tetratricopeptide repeat domain"/>
    <property type="match status" value="1"/>
</dbReference>
<dbReference type="EC" id="3.5.2.6" evidence="2"/>
<accession>A0A128EF99</accession>
<dbReference type="SMART" id="SM00671">
    <property type="entry name" value="SEL1"/>
    <property type="match status" value="1"/>
</dbReference>
<feature type="signal peptide" evidence="5">
    <location>
        <begin position="1"/>
        <end position="21"/>
    </location>
</feature>
<name>A0A128EF99_9BACT</name>
<evidence type="ECO:0000256" key="4">
    <source>
        <dbReference type="ARBA" id="ARBA00023251"/>
    </source>
</evidence>
<dbReference type="InterPro" id="IPR011990">
    <property type="entry name" value="TPR-like_helical_dom_sf"/>
</dbReference>
<proteinExistence type="predicted"/>
<keyword evidence="4" id="KW-0046">Antibiotic resistance</keyword>
<dbReference type="EMBL" id="FIZP01000003">
    <property type="protein sequence ID" value="CZE47334.1"/>
    <property type="molecule type" value="Genomic_DNA"/>
</dbReference>
<keyword evidence="5" id="KW-0732">Signal</keyword>
<dbReference type="RefSeq" id="WP_075494556.1">
    <property type="nucleotide sequence ID" value="NZ_CP053844.1"/>
</dbReference>